<dbReference type="EMBL" id="CP097510">
    <property type="protein sequence ID" value="URE36406.1"/>
    <property type="molecule type" value="Genomic_DNA"/>
</dbReference>
<dbReference type="OrthoDB" id="2126698at2759"/>
<proteinExistence type="inferred from homology"/>
<keyword evidence="2" id="KW-0812">Transmembrane</keyword>
<protein>
    <submittedName>
        <fullName evidence="3">Uncharacterized protein</fullName>
    </submittedName>
</protein>
<reference evidence="3" key="1">
    <citation type="submission" date="2022-05" db="EMBL/GenBank/DDBJ databases">
        <title>The Musa troglodytarum L. genome provides insights into the mechanism of non-climacteric behaviour and enrichment of carotenoids.</title>
        <authorList>
            <person name="Wang J."/>
        </authorList>
    </citation>
    <scope>NUCLEOTIDE SEQUENCE</scope>
    <source>
        <tissue evidence="3">Leaf</tissue>
    </source>
</reference>
<dbReference type="GO" id="GO:0016020">
    <property type="term" value="C:membrane"/>
    <property type="evidence" value="ECO:0007669"/>
    <property type="project" value="InterPro"/>
</dbReference>
<dbReference type="Pfam" id="PF01554">
    <property type="entry name" value="MatE"/>
    <property type="match status" value="1"/>
</dbReference>
<feature type="transmembrane region" description="Helical" evidence="2">
    <location>
        <begin position="133"/>
        <end position="154"/>
    </location>
</feature>
<sequence length="215" mass="24104">MDHLCVHCFPPGLVSLCHAGRPETVDPKKTSLQGVEEEMADKARGEVALETLCGRAVGAGQLHILGIYMQRSWIITLARATLYAVTVPILKLLHQPDDTSDVAGRFRIWVIPQLFANAVNLPLQKFSQSQRKVWVMTVMAGVIPGIHILLNWILVIELGHVLSGTFSIPWQQNQTQERIRLLLDVCKLCLRKFYLELCRRGSRSRLANLSGLYGI</sequence>
<organism evidence="3 4">
    <name type="scientific">Musa troglodytarum</name>
    <name type="common">fe'i banana</name>
    <dbReference type="NCBI Taxonomy" id="320322"/>
    <lineage>
        <taxon>Eukaryota</taxon>
        <taxon>Viridiplantae</taxon>
        <taxon>Streptophyta</taxon>
        <taxon>Embryophyta</taxon>
        <taxon>Tracheophyta</taxon>
        <taxon>Spermatophyta</taxon>
        <taxon>Magnoliopsida</taxon>
        <taxon>Liliopsida</taxon>
        <taxon>Zingiberales</taxon>
        <taxon>Musaceae</taxon>
        <taxon>Musa</taxon>
    </lineage>
</organism>
<evidence type="ECO:0000313" key="4">
    <source>
        <dbReference type="Proteomes" id="UP001055439"/>
    </source>
</evidence>
<dbReference type="InterPro" id="IPR002528">
    <property type="entry name" value="MATE_fam"/>
</dbReference>
<keyword evidence="4" id="KW-1185">Reference proteome</keyword>
<dbReference type="GO" id="GO:0015297">
    <property type="term" value="F:antiporter activity"/>
    <property type="evidence" value="ECO:0007669"/>
    <property type="project" value="InterPro"/>
</dbReference>
<dbReference type="GO" id="GO:0042910">
    <property type="term" value="F:xenobiotic transmembrane transporter activity"/>
    <property type="evidence" value="ECO:0007669"/>
    <property type="project" value="InterPro"/>
</dbReference>
<keyword evidence="2" id="KW-0472">Membrane</keyword>
<comment type="similarity">
    <text evidence="1">Belongs to the multi antimicrobial extrusion (MATE) (TC 2.A.66.1) family.</text>
</comment>
<gene>
    <name evidence="3" type="ORF">MUK42_06580</name>
</gene>
<evidence type="ECO:0000256" key="1">
    <source>
        <dbReference type="ARBA" id="ARBA00010199"/>
    </source>
</evidence>
<dbReference type="AlphaFoldDB" id="A0A9E7HN10"/>
<keyword evidence="2" id="KW-1133">Transmembrane helix</keyword>
<evidence type="ECO:0000256" key="2">
    <source>
        <dbReference type="SAM" id="Phobius"/>
    </source>
</evidence>
<dbReference type="PANTHER" id="PTHR11206">
    <property type="entry name" value="MULTIDRUG RESISTANCE PROTEIN"/>
    <property type="match status" value="1"/>
</dbReference>
<accession>A0A9E7HN10</accession>
<dbReference type="Proteomes" id="UP001055439">
    <property type="component" value="Chromosome 8"/>
</dbReference>
<evidence type="ECO:0000313" key="3">
    <source>
        <dbReference type="EMBL" id="URE36406.1"/>
    </source>
</evidence>
<name>A0A9E7HN10_9LILI</name>